<dbReference type="RefSeq" id="WP_208616676.1">
    <property type="nucleotide sequence ID" value="NZ_JBIRUT010000008.1"/>
</dbReference>
<evidence type="ECO:0000313" key="3">
    <source>
        <dbReference type="Proteomes" id="UP001611397"/>
    </source>
</evidence>
<evidence type="ECO:0000313" key="2">
    <source>
        <dbReference type="EMBL" id="MFI2160915.1"/>
    </source>
</evidence>
<keyword evidence="3" id="KW-1185">Reference proteome</keyword>
<proteinExistence type="predicted"/>
<dbReference type="EMBL" id="JBIRWM010000022">
    <property type="protein sequence ID" value="MFI2160915.1"/>
    <property type="molecule type" value="Genomic_DNA"/>
</dbReference>
<dbReference type="InterPro" id="IPR036259">
    <property type="entry name" value="MFS_trans_sf"/>
</dbReference>
<reference evidence="2 3" key="1">
    <citation type="submission" date="2024-10" db="EMBL/GenBank/DDBJ databases">
        <title>The Natural Products Discovery Center: Release of the First 8490 Sequenced Strains for Exploring Actinobacteria Biosynthetic Diversity.</title>
        <authorList>
            <person name="Kalkreuter E."/>
            <person name="Kautsar S.A."/>
            <person name="Yang D."/>
            <person name="Bader C.D."/>
            <person name="Teijaro C.N."/>
            <person name="Fluegel L."/>
            <person name="Davis C.M."/>
            <person name="Simpson J.R."/>
            <person name="Lauterbach L."/>
            <person name="Steele A.D."/>
            <person name="Gui C."/>
            <person name="Meng S."/>
            <person name="Li G."/>
            <person name="Viehrig K."/>
            <person name="Ye F."/>
            <person name="Su P."/>
            <person name="Kiefer A.F."/>
            <person name="Nichols A."/>
            <person name="Cepeda A.J."/>
            <person name="Yan W."/>
            <person name="Fan B."/>
            <person name="Jiang Y."/>
            <person name="Adhikari A."/>
            <person name="Zheng C.-J."/>
            <person name="Schuster L."/>
            <person name="Cowan T.M."/>
            <person name="Smanski M.J."/>
            <person name="Chevrette M.G."/>
            <person name="De Carvalho L.P.S."/>
            <person name="Shen B."/>
        </authorList>
    </citation>
    <scope>NUCLEOTIDE SEQUENCE [LARGE SCALE GENOMIC DNA]</scope>
    <source>
        <strain evidence="2 3">NPDC020295</strain>
    </source>
</reference>
<protein>
    <submittedName>
        <fullName evidence="2">Uncharacterized protein</fullName>
    </submittedName>
</protein>
<organism evidence="2 3">
    <name type="scientific">Streptomyces olivaceoviridis</name>
    <name type="common">Streptomyces corchorusii</name>
    <dbReference type="NCBI Taxonomy" id="1921"/>
    <lineage>
        <taxon>Bacteria</taxon>
        <taxon>Bacillati</taxon>
        <taxon>Actinomycetota</taxon>
        <taxon>Actinomycetes</taxon>
        <taxon>Kitasatosporales</taxon>
        <taxon>Streptomycetaceae</taxon>
        <taxon>Streptomyces</taxon>
    </lineage>
</organism>
<feature type="region of interest" description="Disordered" evidence="1">
    <location>
        <begin position="76"/>
        <end position="123"/>
    </location>
</feature>
<gene>
    <name evidence="2" type="ORF">ACH49L_35430</name>
</gene>
<accession>A0ABW7VKB9</accession>
<dbReference type="Proteomes" id="UP001611397">
    <property type="component" value="Unassembled WGS sequence"/>
</dbReference>
<sequence>MFTTATSGVDAHHQGIASAMASTTQQAGSAVGLAILVAVANSGVQATTGPTFVPGLRTTGPTAAALTLLGVAIAPSLRSVKPPRGKAPHDGSQEPECPPESSPTPGRGEDGQLLTRSRPHHPK</sequence>
<dbReference type="SUPFAM" id="SSF103473">
    <property type="entry name" value="MFS general substrate transporter"/>
    <property type="match status" value="1"/>
</dbReference>
<evidence type="ECO:0000256" key="1">
    <source>
        <dbReference type="SAM" id="MobiDB-lite"/>
    </source>
</evidence>
<comment type="caution">
    <text evidence="2">The sequence shown here is derived from an EMBL/GenBank/DDBJ whole genome shotgun (WGS) entry which is preliminary data.</text>
</comment>
<name>A0ABW7VKB9_STROI</name>